<keyword evidence="3" id="KW-1003">Cell membrane</keyword>
<feature type="transmembrane region" description="Helical" evidence="8">
    <location>
        <begin position="151"/>
        <end position="172"/>
    </location>
</feature>
<dbReference type="PANTHER" id="PTHR43045">
    <property type="entry name" value="SHIKIMATE TRANSPORTER"/>
    <property type="match status" value="1"/>
</dbReference>
<dbReference type="KEGG" id="cms:CMS1280"/>
<feature type="transmembrane region" description="Helical" evidence="8">
    <location>
        <begin position="192"/>
        <end position="215"/>
    </location>
</feature>
<dbReference type="Pfam" id="PF07690">
    <property type="entry name" value="MFS_1"/>
    <property type="match status" value="1"/>
</dbReference>
<evidence type="ECO:0000256" key="5">
    <source>
        <dbReference type="ARBA" id="ARBA00022989"/>
    </source>
</evidence>
<dbReference type="eggNOG" id="COG0477">
    <property type="taxonomic scope" value="Bacteria"/>
</dbReference>
<feature type="transmembrane region" description="Helical" evidence="8">
    <location>
        <begin position="54"/>
        <end position="73"/>
    </location>
</feature>
<keyword evidence="2" id="KW-0813">Transport</keyword>
<dbReference type="InterPro" id="IPR020846">
    <property type="entry name" value="MFS_dom"/>
</dbReference>
<evidence type="ECO:0000259" key="9">
    <source>
        <dbReference type="PROSITE" id="PS50850"/>
    </source>
</evidence>
<sequence>MGGTRADPRSLPLHRSRTAGDPMTTAPPAASAAPIAAPDAPEAPADVSRRRRRVLTASFIGTTVEYYDFYLYATASALVFGSQFFPNQTPAVALLSSFAAYGVGFLARPIGGIVAGHLGDRIGRKRLLVYSLVLMGIASTLIGVLPTYATIGLASVVGLVLLRLVQGIAAGAEWGGSALLSVEHAPAHRRGLFGAFTQMGSAGGMLLATAVFAATRFTLGEEQFLAWGWRLPFLLSAVLVGVGLVIRLRVEDAAEFTEITAAGDVERFPLGVVLRRHPHAVLITAGLRLVQPALYSILTVYTLSYLSEKRGDSGSALTAVLIVSALSVLTTPLWGWISDRVGRRRLTIASTAGIGILIWPFFAFLDSGPLLLLPLVFALGMNVFHDSIYGPQAAWFAEQFPTGVRYSGVSLGYQVGSIFSVGLTPLLAVLFLQWGGGSPWILCAYIGLYAVLTIAAALAAKDPAREAIAARRAAAADDERDAVHPAVAVAGAAGAGGRERERATVR</sequence>
<proteinExistence type="predicted"/>
<evidence type="ECO:0000313" key="10">
    <source>
        <dbReference type="EMBL" id="CAQ01395.1"/>
    </source>
</evidence>
<keyword evidence="5 8" id="KW-1133">Transmembrane helix</keyword>
<feature type="transmembrane region" description="Helical" evidence="8">
    <location>
        <begin position="93"/>
        <end position="115"/>
    </location>
</feature>
<feature type="region of interest" description="Disordered" evidence="7">
    <location>
        <begin position="1"/>
        <end position="47"/>
    </location>
</feature>
<evidence type="ECO:0000256" key="6">
    <source>
        <dbReference type="ARBA" id="ARBA00023136"/>
    </source>
</evidence>
<dbReference type="Gene3D" id="1.20.1250.20">
    <property type="entry name" value="MFS general substrate transporter like domains"/>
    <property type="match status" value="2"/>
</dbReference>
<dbReference type="SUPFAM" id="SSF103473">
    <property type="entry name" value="MFS general substrate transporter"/>
    <property type="match status" value="1"/>
</dbReference>
<dbReference type="PROSITE" id="PS00217">
    <property type="entry name" value="SUGAR_TRANSPORT_2"/>
    <property type="match status" value="1"/>
</dbReference>
<evidence type="ECO:0000313" key="11">
    <source>
        <dbReference type="Proteomes" id="UP000001318"/>
    </source>
</evidence>
<feature type="transmembrane region" description="Helical" evidence="8">
    <location>
        <begin position="346"/>
        <end position="365"/>
    </location>
</feature>
<organism evidence="10 11">
    <name type="scientific">Clavibacter sepedonicus</name>
    <name type="common">Clavibacter michiganensis subsp. sepedonicus</name>
    <dbReference type="NCBI Taxonomy" id="31964"/>
    <lineage>
        <taxon>Bacteria</taxon>
        <taxon>Bacillati</taxon>
        <taxon>Actinomycetota</taxon>
        <taxon>Actinomycetes</taxon>
        <taxon>Micrococcales</taxon>
        <taxon>Microbacteriaceae</taxon>
        <taxon>Clavibacter</taxon>
    </lineage>
</organism>
<dbReference type="GO" id="GO:0005886">
    <property type="term" value="C:plasma membrane"/>
    <property type="evidence" value="ECO:0007669"/>
    <property type="project" value="UniProtKB-SubCell"/>
</dbReference>
<dbReference type="InterPro" id="IPR011701">
    <property type="entry name" value="MFS"/>
</dbReference>
<feature type="transmembrane region" description="Helical" evidence="8">
    <location>
        <begin position="371"/>
        <end position="390"/>
    </location>
</feature>
<feature type="transmembrane region" description="Helical" evidence="8">
    <location>
        <begin position="227"/>
        <end position="246"/>
    </location>
</feature>
<dbReference type="InterPro" id="IPR005829">
    <property type="entry name" value="Sugar_transporter_CS"/>
</dbReference>
<dbReference type="InterPro" id="IPR036259">
    <property type="entry name" value="MFS_trans_sf"/>
</dbReference>
<dbReference type="PANTHER" id="PTHR43045:SF1">
    <property type="entry name" value="SHIKIMATE TRANSPORTER"/>
    <property type="match status" value="1"/>
</dbReference>
<evidence type="ECO:0000256" key="7">
    <source>
        <dbReference type="SAM" id="MobiDB-lite"/>
    </source>
</evidence>
<evidence type="ECO:0000256" key="1">
    <source>
        <dbReference type="ARBA" id="ARBA00004651"/>
    </source>
</evidence>
<dbReference type="CDD" id="cd17369">
    <property type="entry name" value="MFS_ShiA_like"/>
    <property type="match status" value="1"/>
</dbReference>
<dbReference type="STRING" id="31964.CMS1280"/>
<evidence type="ECO:0000256" key="3">
    <source>
        <dbReference type="ARBA" id="ARBA00022475"/>
    </source>
</evidence>
<comment type="subcellular location">
    <subcellularLocation>
        <location evidence="1">Cell membrane</location>
        <topology evidence="1">Multi-pass membrane protein</topology>
    </subcellularLocation>
</comment>
<evidence type="ECO:0000256" key="2">
    <source>
        <dbReference type="ARBA" id="ARBA00022448"/>
    </source>
</evidence>
<evidence type="ECO:0000256" key="4">
    <source>
        <dbReference type="ARBA" id="ARBA00022692"/>
    </source>
</evidence>
<dbReference type="HOGENOM" id="CLU_001265_39_5_11"/>
<keyword evidence="11" id="KW-1185">Reference proteome</keyword>
<feature type="domain" description="Major facilitator superfamily (MFS) profile" evidence="9">
    <location>
        <begin position="54"/>
        <end position="462"/>
    </location>
</feature>
<dbReference type="PROSITE" id="PS50850">
    <property type="entry name" value="MFS"/>
    <property type="match status" value="1"/>
</dbReference>
<accession>B0RHH7</accession>
<feature type="transmembrane region" description="Helical" evidence="8">
    <location>
        <begin position="127"/>
        <end position="145"/>
    </location>
</feature>
<gene>
    <name evidence="10" type="ordered locus">CMS1280</name>
</gene>
<reference evidence="10 11" key="1">
    <citation type="journal article" date="2008" name="J. Bacteriol.">
        <title>Genome of the actinomycete plant pathogen Clavibacter michiganensis subsp. sepedonicus suggests recent niche adaptation.</title>
        <authorList>
            <person name="Bentley S.D."/>
            <person name="Corton C."/>
            <person name="Brown S.E."/>
            <person name="Barron A."/>
            <person name="Clark L."/>
            <person name="Doggett J."/>
            <person name="Harris B."/>
            <person name="Ormond D."/>
            <person name="Quail M.A."/>
            <person name="May G."/>
            <person name="Francis D."/>
            <person name="Knudson D."/>
            <person name="Parkhill J."/>
            <person name="Ishimaru C.A."/>
        </authorList>
    </citation>
    <scope>NUCLEOTIDE SEQUENCE [LARGE SCALE GENOMIC DNA]</scope>
    <source>
        <strain evidence="11">ATCC 33113 / DSM 20744 / JCM 9667 / LMG 2889 / ICMP 2535 / C-1</strain>
    </source>
</reference>
<keyword evidence="6 8" id="KW-0472">Membrane</keyword>
<feature type="compositionally biased region" description="Low complexity" evidence="7">
    <location>
        <begin position="26"/>
        <end position="45"/>
    </location>
</feature>
<feature type="transmembrane region" description="Helical" evidence="8">
    <location>
        <begin position="315"/>
        <end position="334"/>
    </location>
</feature>
<dbReference type="GO" id="GO:0022857">
    <property type="term" value="F:transmembrane transporter activity"/>
    <property type="evidence" value="ECO:0007669"/>
    <property type="project" value="InterPro"/>
</dbReference>
<feature type="transmembrane region" description="Helical" evidence="8">
    <location>
        <begin position="438"/>
        <end position="460"/>
    </location>
</feature>
<feature type="transmembrane region" description="Helical" evidence="8">
    <location>
        <begin position="411"/>
        <end position="432"/>
    </location>
</feature>
<protein>
    <submittedName>
        <fullName evidence="10">Integral membrane transport protein</fullName>
    </submittedName>
</protein>
<name>B0RHH7_CLASE</name>
<dbReference type="Proteomes" id="UP000001318">
    <property type="component" value="Chromosome"/>
</dbReference>
<dbReference type="EMBL" id="AM849034">
    <property type="protein sequence ID" value="CAQ01395.1"/>
    <property type="molecule type" value="Genomic_DNA"/>
</dbReference>
<dbReference type="AlphaFoldDB" id="B0RHH7"/>
<feature type="transmembrane region" description="Helical" evidence="8">
    <location>
        <begin position="280"/>
        <end position="303"/>
    </location>
</feature>
<keyword evidence="4 8" id="KW-0812">Transmembrane</keyword>
<evidence type="ECO:0000256" key="8">
    <source>
        <dbReference type="SAM" id="Phobius"/>
    </source>
</evidence>